<name>A0AAW7HZK5_9GAMM</name>
<gene>
    <name evidence="1" type="ORF">OB959_11760</name>
</gene>
<accession>A0AAW7HZK5</accession>
<evidence type="ECO:0000313" key="2">
    <source>
        <dbReference type="Proteomes" id="UP001168216"/>
    </source>
</evidence>
<dbReference type="RefSeq" id="WP_290022048.1">
    <property type="nucleotide sequence ID" value="NZ_JAOPLV010000005.1"/>
</dbReference>
<dbReference type="Proteomes" id="UP001168216">
    <property type="component" value="Unassembled WGS sequence"/>
</dbReference>
<dbReference type="EMBL" id="JAOPLV010000005">
    <property type="protein sequence ID" value="MDM5140470.1"/>
    <property type="molecule type" value="Genomic_DNA"/>
</dbReference>
<sequence>MGITGDKIGKSVQTFSVSGAANALVTEANLKSATHPINIKHLSGKYEGCYVAVKLASGKVTFAIAQGEAPTDAWSILDLSATDAVPV</sequence>
<reference evidence="1" key="1">
    <citation type="submission" date="2023-08" db="EMBL/GenBank/DDBJ databases">
        <title>WGS of Aeromonas isolates.</title>
        <authorList>
            <person name="Lee H."/>
        </authorList>
    </citation>
    <scope>NUCLEOTIDE SEQUENCE</scope>
    <source>
        <strain evidence="1">SL22</strain>
    </source>
</reference>
<protein>
    <submittedName>
        <fullName evidence="1">Uncharacterized protein</fullName>
    </submittedName>
</protein>
<comment type="caution">
    <text evidence="1">The sequence shown here is derived from an EMBL/GenBank/DDBJ whole genome shotgun (WGS) entry which is preliminary data.</text>
</comment>
<evidence type="ECO:0000313" key="1">
    <source>
        <dbReference type="EMBL" id="MDM5140470.1"/>
    </source>
</evidence>
<dbReference type="AlphaFoldDB" id="A0AAW7HZK5"/>
<organism evidence="1 2">
    <name type="scientific">Aeromonas bestiarum</name>
    <dbReference type="NCBI Taxonomy" id="105751"/>
    <lineage>
        <taxon>Bacteria</taxon>
        <taxon>Pseudomonadati</taxon>
        <taxon>Pseudomonadota</taxon>
        <taxon>Gammaproteobacteria</taxon>
        <taxon>Aeromonadales</taxon>
        <taxon>Aeromonadaceae</taxon>
        <taxon>Aeromonas</taxon>
    </lineage>
</organism>
<proteinExistence type="predicted"/>